<dbReference type="Proteomes" id="UP000399692">
    <property type="component" value="Unassembled WGS sequence"/>
</dbReference>
<dbReference type="NCBIfam" id="NF045613">
    <property type="entry name" value="PA1571_fam"/>
    <property type="match status" value="1"/>
</dbReference>
<gene>
    <name evidence="2" type="ORF">PS631_03219</name>
</gene>
<proteinExistence type="predicted"/>
<feature type="compositionally biased region" description="Polar residues" evidence="1">
    <location>
        <begin position="1"/>
        <end position="15"/>
    </location>
</feature>
<evidence type="ECO:0000313" key="3">
    <source>
        <dbReference type="Proteomes" id="UP000399692"/>
    </source>
</evidence>
<evidence type="ECO:0000313" key="2">
    <source>
        <dbReference type="EMBL" id="VVM98477.1"/>
    </source>
</evidence>
<dbReference type="RefSeq" id="WP_178080784.1">
    <property type="nucleotide sequence ID" value="NZ_CABVHC010000093.1"/>
</dbReference>
<sequence>MQQHSETHANQQAQPQPICGSIIDDQGREVAITPEMIKQACEELEKSRVALAEKN</sequence>
<name>A0A5E6U1Q3_PSEFL</name>
<reference evidence="2 3" key="1">
    <citation type="submission" date="2019-09" db="EMBL/GenBank/DDBJ databases">
        <authorList>
            <person name="Chandra G."/>
            <person name="Truman W A."/>
        </authorList>
    </citation>
    <scope>NUCLEOTIDE SEQUENCE [LARGE SCALE GENOMIC DNA]</scope>
    <source>
        <strain evidence="2">PS631</strain>
    </source>
</reference>
<dbReference type="AlphaFoldDB" id="A0A5E6U1Q3"/>
<accession>A0A5E6U1Q3</accession>
<evidence type="ECO:0008006" key="4">
    <source>
        <dbReference type="Google" id="ProtNLM"/>
    </source>
</evidence>
<protein>
    <recommendedName>
        <fullName evidence="4">Multifunctional fatty acid oxidation complex subunit alpha</fullName>
    </recommendedName>
</protein>
<organism evidence="2 3">
    <name type="scientific">Pseudomonas fluorescens</name>
    <dbReference type="NCBI Taxonomy" id="294"/>
    <lineage>
        <taxon>Bacteria</taxon>
        <taxon>Pseudomonadati</taxon>
        <taxon>Pseudomonadota</taxon>
        <taxon>Gammaproteobacteria</taxon>
        <taxon>Pseudomonadales</taxon>
        <taxon>Pseudomonadaceae</taxon>
        <taxon>Pseudomonas</taxon>
    </lineage>
</organism>
<feature type="region of interest" description="Disordered" evidence="1">
    <location>
        <begin position="1"/>
        <end position="21"/>
    </location>
</feature>
<evidence type="ECO:0000256" key="1">
    <source>
        <dbReference type="SAM" id="MobiDB-lite"/>
    </source>
</evidence>
<dbReference type="EMBL" id="CABVHF010000011">
    <property type="protein sequence ID" value="VVM98477.1"/>
    <property type="molecule type" value="Genomic_DNA"/>
</dbReference>
<dbReference type="InterPro" id="IPR054635">
    <property type="entry name" value="PA1571-like"/>
</dbReference>